<dbReference type="AlphaFoldDB" id="H8X5F9"/>
<reference evidence="1 2" key="1">
    <citation type="journal article" date="2012" name="PLoS ONE">
        <title>Sequence and analysis of the genome of the pathogenic yeast Candida orthopsilosis.</title>
        <authorList>
            <person name="Riccombeni A."/>
            <person name="Vidanes G."/>
            <person name="Proux-Wera E."/>
            <person name="Wolfe K.H."/>
            <person name="Butler G."/>
        </authorList>
    </citation>
    <scope>NUCLEOTIDE SEQUENCE [LARGE SCALE GENOMIC DNA]</scope>
    <source>
        <strain evidence="1 2">Co 90-125</strain>
    </source>
</reference>
<dbReference type="GeneID" id="14540341"/>
<protein>
    <submittedName>
        <fullName evidence="1">Uncharacterized protein</fullName>
    </submittedName>
</protein>
<dbReference type="HOGENOM" id="CLU_050407_0_0_1"/>
<accession>H8X5F9</accession>
<sequence length="408" mass="47461">MKHQSRYGKLSRRITKKRKRQDKFKEFVKKDTQPLEAKYATHGHRNLNFVDTQVSTTSYPWARVTPGRLRRPKSNKALRSLRHTCAESIATQASKITSDLLKTLPWSIWKIVWTMILATNQDSIHVYTLFLSHFGHLPDFKSHKAHIVDVRDETIAFTQIPRNRLHRIETLFSNVSISNMIHELAMLKSYVILDMSHQPVANKEDFFSIFNVSNLICVDLSNHDIDDTFLQHLGSCISTSTKLRQLMLIKIANTKVTPRGLSKFFDAISFQSCKLVYMQVDFEIKHKHWKLMDPGRMKIVQTMPMGLSMNALKRAETTSGHLSQPNLFMSRNPILDLFITNQQYNPYDVEDIWKRRNKVLKSNKNRATYVYEKTSSTNWSIDDDVVNGEKPQRQKKALKTNAKDFFSI</sequence>
<dbReference type="KEGG" id="cot:CORT_0D05770"/>
<evidence type="ECO:0000313" key="2">
    <source>
        <dbReference type="Proteomes" id="UP000005018"/>
    </source>
</evidence>
<gene>
    <name evidence="1" type="ORF">CORT_0D05770</name>
</gene>
<dbReference type="EMBL" id="HE681722">
    <property type="protein sequence ID" value="CCG23415.1"/>
    <property type="molecule type" value="Genomic_DNA"/>
</dbReference>
<dbReference type="Gene3D" id="3.80.10.10">
    <property type="entry name" value="Ribonuclease Inhibitor"/>
    <property type="match status" value="1"/>
</dbReference>
<dbReference type="RefSeq" id="XP_003869550.1">
    <property type="nucleotide sequence ID" value="XM_003869501.1"/>
</dbReference>
<evidence type="ECO:0000313" key="1">
    <source>
        <dbReference type="EMBL" id="CCG23415.1"/>
    </source>
</evidence>
<keyword evidence="2" id="KW-1185">Reference proteome</keyword>
<dbReference type="SUPFAM" id="SSF52047">
    <property type="entry name" value="RNI-like"/>
    <property type="match status" value="1"/>
</dbReference>
<dbReference type="eggNOG" id="ENOG502SBJ8">
    <property type="taxonomic scope" value="Eukaryota"/>
</dbReference>
<dbReference type="OrthoDB" id="4078956at2759"/>
<dbReference type="InterPro" id="IPR032675">
    <property type="entry name" value="LRR_dom_sf"/>
</dbReference>
<name>H8X5F9_CANO9</name>
<dbReference type="Proteomes" id="UP000005018">
    <property type="component" value="Chromosome 4"/>
</dbReference>
<proteinExistence type="predicted"/>
<organism evidence="1 2">
    <name type="scientific">Candida orthopsilosis (strain 90-125)</name>
    <name type="common">Yeast</name>
    <dbReference type="NCBI Taxonomy" id="1136231"/>
    <lineage>
        <taxon>Eukaryota</taxon>
        <taxon>Fungi</taxon>
        <taxon>Dikarya</taxon>
        <taxon>Ascomycota</taxon>
        <taxon>Saccharomycotina</taxon>
        <taxon>Pichiomycetes</taxon>
        <taxon>Debaryomycetaceae</taxon>
        <taxon>Candida/Lodderomyces clade</taxon>
        <taxon>Candida</taxon>
    </lineage>
</organism>